<dbReference type="EMBL" id="CP158298">
    <property type="protein sequence ID" value="XBV84282.1"/>
    <property type="molecule type" value="Genomic_DNA"/>
</dbReference>
<proteinExistence type="predicted"/>
<dbReference type="InterPro" id="IPR001279">
    <property type="entry name" value="Metallo-B-lactamas"/>
</dbReference>
<dbReference type="GO" id="GO:0016787">
    <property type="term" value="F:hydrolase activity"/>
    <property type="evidence" value="ECO:0007669"/>
    <property type="project" value="UniProtKB-KW"/>
</dbReference>
<dbReference type="AlphaFoldDB" id="A0AAU7U7U9"/>
<gene>
    <name evidence="3" type="ORF">ABOD76_04280</name>
</gene>
<sequence>MNIQLIRNATLRLEYAGTTFLIDPMLAEQGAYPGLQGAPNSHLRNPTARLVVPVERLSAVDAVLVTHTHFDHWDEVARERLPRHLPVFVQHDADARVVAASGFTDVRVLGDTTTFRGITLSKTAGQHGSDAAMAAIGERLGEVSGVVFQHPEEPTLYVAGDTVWNEHVARAIRAHQPAVIVLNAGDAQITGLGSIIMNTQDVLAVHRAAPDATLVAAHLEGVAHAVLSRRELRAFAAEQGFADRLVIPDDGETLTL</sequence>
<keyword evidence="1" id="KW-0378">Hydrolase</keyword>
<dbReference type="PANTHER" id="PTHR43546:SF9">
    <property type="entry name" value="L-ASCORBATE-6-PHOSPHATE LACTONASE ULAG-RELATED"/>
    <property type="match status" value="1"/>
</dbReference>
<dbReference type="InterPro" id="IPR050114">
    <property type="entry name" value="UPF0173_UPF0282_UlaG_hydrolase"/>
</dbReference>
<dbReference type="SUPFAM" id="SSF56281">
    <property type="entry name" value="Metallo-hydrolase/oxidoreductase"/>
    <property type="match status" value="1"/>
</dbReference>
<feature type="domain" description="Metallo-beta-lactamase" evidence="2">
    <location>
        <begin position="19"/>
        <end position="218"/>
    </location>
</feature>
<accession>A0AAU7U7U9</accession>
<protein>
    <submittedName>
        <fullName evidence="3">MBL fold metallo-hydrolase</fullName>
    </submittedName>
</protein>
<evidence type="ECO:0000313" key="3">
    <source>
        <dbReference type="EMBL" id="XBV84282.1"/>
    </source>
</evidence>
<dbReference type="InterPro" id="IPR036866">
    <property type="entry name" value="RibonucZ/Hydroxyglut_hydro"/>
</dbReference>
<dbReference type="Gene3D" id="3.60.15.10">
    <property type="entry name" value="Ribonuclease Z/Hydroxyacylglutathione hydrolase-like"/>
    <property type="match status" value="1"/>
</dbReference>
<dbReference type="RefSeq" id="WP_350242318.1">
    <property type="nucleotide sequence ID" value="NZ_CP158298.1"/>
</dbReference>
<dbReference type="Pfam" id="PF12706">
    <property type="entry name" value="Lactamase_B_2"/>
    <property type="match status" value="1"/>
</dbReference>
<geneLocation type="plasmid" evidence="3">
    <name>pDson03</name>
</geneLocation>
<dbReference type="PANTHER" id="PTHR43546">
    <property type="entry name" value="UPF0173 METAL-DEPENDENT HYDROLASE MJ1163-RELATED"/>
    <property type="match status" value="1"/>
</dbReference>
<keyword evidence="3" id="KW-0614">Plasmid</keyword>
<evidence type="ECO:0000259" key="2">
    <source>
        <dbReference type="Pfam" id="PF12706"/>
    </source>
</evidence>
<name>A0AAU7U7U9_9DEIO</name>
<organism evidence="3">
    <name type="scientific">Deinococcus sonorensis KR-87</name>
    <dbReference type="NCBI Taxonomy" id="694439"/>
    <lineage>
        <taxon>Bacteria</taxon>
        <taxon>Thermotogati</taxon>
        <taxon>Deinococcota</taxon>
        <taxon>Deinococci</taxon>
        <taxon>Deinococcales</taxon>
        <taxon>Deinococcaceae</taxon>
        <taxon>Deinococcus</taxon>
    </lineage>
</organism>
<evidence type="ECO:0000256" key="1">
    <source>
        <dbReference type="ARBA" id="ARBA00022801"/>
    </source>
</evidence>
<dbReference type="KEGG" id="dsc:ABOD76_04280"/>
<reference evidence="3" key="1">
    <citation type="submission" date="2024-06" db="EMBL/GenBank/DDBJ databases">
        <title>Draft Genome Sequence of Deinococcus sonorensis Type Strain KR-87, a Biofilm Producing Representative of the Genus Deinococcus.</title>
        <authorList>
            <person name="Boren L.S."/>
            <person name="Grosso R.A."/>
            <person name="Hugenberg-Cox A.N."/>
            <person name="Hill J.T.E."/>
            <person name="Albert C.M."/>
            <person name="Tuohy J.M."/>
        </authorList>
    </citation>
    <scope>NUCLEOTIDE SEQUENCE</scope>
    <source>
        <strain evidence="3">KR-87</strain>
        <plasmid evidence="3">pDson03</plasmid>
    </source>
</reference>